<feature type="region of interest" description="Disordered" evidence="3">
    <location>
        <begin position="323"/>
        <end position="344"/>
    </location>
</feature>
<organism evidence="4 5">
    <name type="scientific">Penicillium ucsense</name>
    <dbReference type="NCBI Taxonomy" id="2839758"/>
    <lineage>
        <taxon>Eukaryota</taxon>
        <taxon>Fungi</taxon>
        <taxon>Dikarya</taxon>
        <taxon>Ascomycota</taxon>
        <taxon>Pezizomycotina</taxon>
        <taxon>Eurotiomycetes</taxon>
        <taxon>Eurotiomycetidae</taxon>
        <taxon>Eurotiales</taxon>
        <taxon>Aspergillaceae</taxon>
        <taxon>Penicillium</taxon>
    </lineage>
</organism>
<evidence type="ECO:0000256" key="1">
    <source>
        <dbReference type="ARBA" id="ARBA00007177"/>
    </source>
</evidence>
<dbReference type="OrthoDB" id="5550464at2759"/>
<protein>
    <recommendedName>
        <fullName evidence="6">Urease accessory protein UreD</fullName>
    </recommendedName>
</protein>
<evidence type="ECO:0000256" key="2">
    <source>
        <dbReference type="ARBA" id="ARBA00023186"/>
    </source>
</evidence>
<keyword evidence="5" id="KW-1185">Reference proteome</keyword>
<dbReference type="GO" id="GO:0016151">
    <property type="term" value="F:nickel cation binding"/>
    <property type="evidence" value="ECO:0007669"/>
    <property type="project" value="InterPro"/>
</dbReference>
<comment type="similarity">
    <text evidence="1">Belongs to the UreD family.</text>
</comment>
<evidence type="ECO:0000313" key="5">
    <source>
        <dbReference type="Proteomes" id="UP000631181"/>
    </source>
</evidence>
<gene>
    <name evidence="4" type="ORF">PECM_008474</name>
</gene>
<evidence type="ECO:0008006" key="6">
    <source>
        <dbReference type="Google" id="ProtNLM"/>
    </source>
</evidence>
<dbReference type="EMBL" id="WIWV01000089">
    <property type="protein sequence ID" value="KAF7714298.1"/>
    <property type="molecule type" value="Genomic_DNA"/>
</dbReference>
<dbReference type="PANTHER" id="PTHR33643:SF1">
    <property type="entry name" value="UREASE ACCESSORY PROTEIN D"/>
    <property type="match status" value="1"/>
</dbReference>
<comment type="caution">
    <text evidence="4">The sequence shown here is derived from an EMBL/GenBank/DDBJ whole genome shotgun (WGS) entry which is preliminary data.</text>
</comment>
<name>A0A8J8W348_9EURO</name>
<reference evidence="4" key="1">
    <citation type="journal article" date="2020" name="Front. Microbiol.">
        <title>Gene regulatory networks of Penicillium echinulatum 2HH and Penicillium oxalicum 114-2 inferred by a computational biology approach.</title>
        <authorList>
            <person name="Lenz A.R."/>
            <person name="Galan-Vasquez E."/>
            <person name="Balbinot E."/>
            <person name="De Abreu F.P."/>
            <person name="De Oliveira N.S."/>
            <person name="Da Rosa L.O."/>
            <person name="De Avila E Silva S."/>
            <person name="Camassola M."/>
            <person name="Dillon A.J.P."/>
            <person name="Perez-Rueda E."/>
        </authorList>
    </citation>
    <scope>NUCLEOTIDE SEQUENCE</scope>
    <source>
        <strain evidence="4">S1M29</strain>
    </source>
</reference>
<dbReference type="Pfam" id="PF01774">
    <property type="entry name" value="UreD"/>
    <property type="match status" value="1"/>
</dbReference>
<dbReference type="InterPro" id="IPR002669">
    <property type="entry name" value="UreD"/>
</dbReference>
<evidence type="ECO:0000313" key="4">
    <source>
        <dbReference type="EMBL" id="KAF7714298.1"/>
    </source>
</evidence>
<keyword evidence="2" id="KW-0143">Chaperone</keyword>
<dbReference type="HAMAP" id="MF_01384">
    <property type="entry name" value="UreD"/>
    <property type="match status" value="1"/>
</dbReference>
<sequence length="397" mass="43826">MRQPAMPIRSPFESSIAKPGQGNVVLSLLPPNNPTLTTLTYKYPLKLVPRASSFVPGSEDPDVSETCSSRPVHLYLLTYGGGLLPGDHIEVSMQLEPRTRMVVTTPQGSTKIFKTEPNNANGIKLIKGHREQMPSHQHLADMSKQSLDVRIGRQAALCYLPDPSVPFKNSRYAQVQTFTVDASAKGGERSSLCVLDWVTQGRTSRGENWDFRFWRGRNEVWARDEKTGRKRLLLRDSVILDDETDDDATLEESLTVERDSTGLDSHTAPPVGTQPPPAEHTSLNVIKERTRPHGVVGTLIMAGPVFDSLGSFLMHQFNSQPRIGGQNWSSTAQSSEPDPSLSSKGEVTWTAARVRAGFVLVKFGAKDFETAKDWLGGLLRKEGSIVREFGEEALFCL</sequence>
<feature type="region of interest" description="Disordered" evidence="3">
    <location>
        <begin position="249"/>
        <end position="280"/>
    </location>
</feature>
<dbReference type="AlphaFoldDB" id="A0A8J8W348"/>
<proteinExistence type="inferred from homology"/>
<evidence type="ECO:0000256" key="3">
    <source>
        <dbReference type="SAM" id="MobiDB-lite"/>
    </source>
</evidence>
<accession>A0A8J8W348</accession>
<dbReference type="Proteomes" id="UP000631181">
    <property type="component" value="Unassembled WGS sequence"/>
</dbReference>
<dbReference type="PANTHER" id="PTHR33643">
    <property type="entry name" value="UREASE ACCESSORY PROTEIN D"/>
    <property type="match status" value="1"/>
</dbReference>